<reference evidence="3" key="1">
    <citation type="submission" date="2025-08" db="UniProtKB">
        <authorList>
            <consortium name="Ensembl"/>
        </authorList>
    </citation>
    <scope>IDENTIFICATION</scope>
</reference>
<feature type="domain" description="Reverse transcriptase" evidence="2">
    <location>
        <begin position="328"/>
        <end position="607"/>
    </location>
</feature>
<accession>A0A3B3ZBK2</accession>
<protein>
    <recommendedName>
        <fullName evidence="2">Reverse transcriptase domain-containing protein</fullName>
    </recommendedName>
</protein>
<reference evidence="3" key="2">
    <citation type="submission" date="2025-09" db="UniProtKB">
        <authorList>
            <consortium name="Ensembl"/>
        </authorList>
    </citation>
    <scope>IDENTIFICATION</scope>
</reference>
<dbReference type="InterPro" id="IPR013087">
    <property type="entry name" value="Znf_C2H2_type"/>
</dbReference>
<dbReference type="PROSITE" id="PS00028">
    <property type="entry name" value="ZINC_FINGER_C2H2_1"/>
    <property type="match status" value="1"/>
</dbReference>
<dbReference type="InterPro" id="IPR043502">
    <property type="entry name" value="DNA/RNA_pol_sf"/>
</dbReference>
<evidence type="ECO:0000259" key="2">
    <source>
        <dbReference type="PROSITE" id="PS50878"/>
    </source>
</evidence>
<name>A0A3B3ZBK2_9GOBI</name>
<keyword evidence="4" id="KW-1185">Reference proteome</keyword>
<organism evidence="3 4">
    <name type="scientific">Periophthalmus magnuspinnatus</name>
    <dbReference type="NCBI Taxonomy" id="409849"/>
    <lineage>
        <taxon>Eukaryota</taxon>
        <taxon>Metazoa</taxon>
        <taxon>Chordata</taxon>
        <taxon>Craniata</taxon>
        <taxon>Vertebrata</taxon>
        <taxon>Euteleostomi</taxon>
        <taxon>Actinopterygii</taxon>
        <taxon>Neopterygii</taxon>
        <taxon>Teleostei</taxon>
        <taxon>Neoteleostei</taxon>
        <taxon>Acanthomorphata</taxon>
        <taxon>Gobiaria</taxon>
        <taxon>Gobiiformes</taxon>
        <taxon>Gobioidei</taxon>
        <taxon>Gobiidae</taxon>
        <taxon>Oxudercinae</taxon>
        <taxon>Periophthalmus</taxon>
    </lineage>
</organism>
<proteinExistence type="predicted"/>
<dbReference type="InterPro" id="IPR000477">
    <property type="entry name" value="RT_dom"/>
</dbReference>
<evidence type="ECO:0000256" key="1">
    <source>
        <dbReference type="SAM" id="MobiDB-lite"/>
    </source>
</evidence>
<dbReference type="Pfam" id="PF00078">
    <property type="entry name" value="RVT_1"/>
    <property type="match status" value="1"/>
</dbReference>
<dbReference type="SUPFAM" id="SSF56672">
    <property type="entry name" value="DNA/RNA polymerases"/>
    <property type="match status" value="1"/>
</dbReference>
<feature type="region of interest" description="Disordered" evidence="1">
    <location>
        <begin position="1"/>
        <end position="33"/>
    </location>
</feature>
<evidence type="ECO:0000313" key="3">
    <source>
        <dbReference type="Ensembl" id="ENSPMGP00000001776.1"/>
    </source>
</evidence>
<dbReference type="CDD" id="cd01650">
    <property type="entry name" value="RT_nLTR_like"/>
    <property type="match status" value="1"/>
</dbReference>
<dbReference type="STRING" id="409849.ENSPMGP00000001776"/>
<sequence length="932" mass="104339">MKWQSHQACYSPRVSPRRRLSPGGSLPSNFSPKTITSIRSRMEQGEPFPHVRRDPGQEKIKGSSVIFMSTKGRSKGVPETLKKGRLPSTTWVGLRSPWTRLLCPLCEGPLPTLGKAMIHYKKFHQARKVLLLCKRCGSSCKRVAILAGHVAKCGIKMGQSGQSGDKQCSHCTMTFKSKRGLSQHRLRAHLEHYVRETREESSLTDKANSELLGAGGDLLRGEMKQLFDIELEPVEEPESELDIFMERCGLERLPSLKDVNKEAKEFLKNVKGRMGLRVTRQVRRTYHKGERAEYRCLQQLWGRNVKRVAELVLDGESTPCNISISSREAPLSIINNFFLKPSRTVLIKKTGGGELTEIKNWRPLTLSSVILRLFSHLMAQRLTDACPVHPRQRGFIEGPGASENITVLDGLIKTCKRNKMNLAVVFVDLARSFDTVPHSLLRETLKRRRVSPLTVKLIMDAYKSFSTTVTSAGQMSNPIEVKVGVKQGDPLSPLLFNLALDPLLYALEEHGVGLEFGLDFCITSMAYADDLVIISRSHEGITRNLAILDAFSGKTGLVANPSKCSCLLLEKEGRKMVLNRGPQWTIRGVPVPWLGERESVRYLGVDINPWKGICPSQVMPPLNRMLERVSRAPLKPSQRLHILRVYLLPRLQYACDYSGSRAKELKEVDMRVRRAVKEWLHLEPYTTDGVLYSAFADGGLGLPKFELHIPAARLRRLVKMVNSTDAVTNEVARMVGLESIVIALIMYCMLESDARIFAKWAGQISHGKGVGNFKQDKLSNYWCRDPIGAGLTQSEFITALQLRSNTYIITKGHGSTLLNSSCRLCSYATGTLAHVIGNCPLLRDNRMRTHNNVCKRLADVAEGKGWRVWREHRLSVGGATGVPGLVIQKGGVAHIIDVAICFEQGLSTLNDAAERKARKYRPYMEEVKAWLQ</sequence>
<dbReference type="Ensembl" id="ENSPMGT00000001892.1">
    <property type="protein sequence ID" value="ENSPMGP00000001776.1"/>
    <property type="gene ID" value="ENSPMGG00000001593.1"/>
</dbReference>
<dbReference type="PROSITE" id="PS50878">
    <property type="entry name" value="RT_POL"/>
    <property type="match status" value="1"/>
</dbReference>
<dbReference type="Proteomes" id="UP000261520">
    <property type="component" value="Unplaced"/>
</dbReference>
<dbReference type="AlphaFoldDB" id="A0A3B3ZBK2"/>
<evidence type="ECO:0000313" key="4">
    <source>
        <dbReference type="Proteomes" id="UP000261520"/>
    </source>
</evidence>
<dbReference type="PANTHER" id="PTHR19446">
    <property type="entry name" value="REVERSE TRANSCRIPTASES"/>
    <property type="match status" value="1"/>
</dbReference>